<proteinExistence type="predicted"/>
<feature type="region of interest" description="Disordered" evidence="1">
    <location>
        <begin position="1"/>
        <end position="36"/>
    </location>
</feature>
<evidence type="ECO:0000313" key="2">
    <source>
        <dbReference type="EMBL" id="KIK31702.1"/>
    </source>
</evidence>
<gene>
    <name evidence="2" type="ORF">CY34DRAFT_19652</name>
</gene>
<dbReference type="AlphaFoldDB" id="A0A0D0ABR6"/>
<reference evidence="3" key="2">
    <citation type="submission" date="2015-01" db="EMBL/GenBank/DDBJ databases">
        <title>Evolutionary Origins and Diversification of the Mycorrhizal Mutualists.</title>
        <authorList>
            <consortium name="DOE Joint Genome Institute"/>
            <consortium name="Mycorrhizal Genomics Consortium"/>
            <person name="Kohler A."/>
            <person name="Kuo A."/>
            <person name="Nagy L.G."/>
            <person name="Floudas D."/>
            <person name="Copeland A."/>
            <person name="Barry K.W."/>
            <person name="Cichocki N."/>
            <person name="Veneault-Fourrey C."/>
            <person name="LaButti K."/>
            <person name="Lindquist E.A."/>
            <person name="Lipzen A."/>
            <person name="Lundell T."/>
            <person name="Morin E."/>
            <person name="Murat C."/>
            <person name="Riley R."/>
            <person name="Ohm R."/>
            <person name="Sun H."/>
            <person name="Tunlid A."/>
            <person name="Henrissat B."/>
            <person name="Grigoriev I.V."/>
            <person name="Hibbett D.S."/>
            <person name="Martin F."/>
        </authorList>
    </citation>
    <scope>NUCLEOTIDE SEQUENCE [LARGE SCALE GENOMIC DNA]</scope>
    <source>
        <strain evidence="3">UH-Slu-Lm8-n1</strain>
    </source>
</reference>
<protein>
    <submittedName>
        <fullName evidence="2">Uncharacterized protein</fullName>
    </submittedName>
</protein>
<name>A0A0D0ABR6_9AGAM</name>
<sequence>MLPFSRTVEPLRSRTRPSGSDSARNEWDGHGEADSEAILVDPDRIMRSPSPVELYAPACVAYGSIYSTIEPTYDLQ</sequence>
<dbReference type="HOGENOM" id="CLU_2656088_0_0_1"/>
<dbReference type="Proteomes" id="UP000054485">
    <property type="component" value="Unassembled WGS sequence"/>
</dbReference>
<feature type="compositionally biased region" description="Basic and acidic residues" evidence="1">
    <location>
        <begin position="23"/>
        <end position="33"/>
    </location>
</feature>
<accession>A0A0D0ABR6</accession>
<evidence type="ECO:0000256" key="1">
    <source>
        <dbReference type="SAM" id="MobiDB-lite"/>
    </source>
</evidence>
<dbReference type="EMBL" id="KN836728">
    <property type="protein sequence ID" value="KIK31702.1"/>
    <property type="molecule type" value="Genomic_DNA"/>
</dbReference>
<evidence type="ECO:0000313" key="3">
    <source>
        <dbReference type="Proteomes" id="UP000054485"/>
    </source>
</evidence>
<keyword evidence="3" id="KW-1185">Reference proteome</keyword>
<organism evidence="2 3">
    <name type="scientific">Suillus luteus UH-Slu-Lm8-n1</name>
    <dbReference type="NCBI Taxonomy" id="930992"/>
    <lineage>
        <taxon>Eukaryota</taxon>
        <taxon>Fungi</taxon>
        <taxon>Dikarya</taxon>
        <taxon>Basidiomycota</taxon>
        <taxon>Agaricomycotina</taxon>
        <taxon>Agaricomycetes</taxon>
        <taxon>Agaricomycetidae</taxon>
        <taxon>Boletales</taxon>
        <taxon>Suillineae</taxon>
        <taxon>Suillaceae</taxon>
        <taxon>Suillus</taxon>
    </lineage>
</organism>
<dbReference type="InParanoid" id="A0A0D0ABR6"/>
<reference evidence="2 3" key="1">
    <citation type="submission" date="2014-04" db="EMBL/GenBank/DDBJ databases">
        <authorList>
            <consortium name="DOE Joint Genome Institute"/>
            <person name="Kuo A."/>
            <person name="Ruytinx J."/>
            <person name="Rineau F."/>
            <person name="Colpaert J."/>
            <person name="Kohler A."/>
            <person name="Nagy L.G."/>
            <person name="Floudas D."/>
            <person name="Copeland A."/>
            <person name="Barry K.W."/>
            <person name="Cichocki N."/>
            <person name="Veneault-Fourrey C."/>
            <person name="LaButti K."/>
            <person name="Lindquist E.A."/>
            <person name="Lipzen A."/>
            <person name="Lundell T."/>
            <person name="Morin E."/>
            <person name="Murat C."/>
            <person name="Sun H."/>
            <person name="Tunlid A."/>
            <person name="Henrissat B."/>
            <person name="Grigoriev I.V."/>
            <person name="Hibbett D.S."/>
            <person name="Martin F."/>
            <person name="Nordberg H.P."/>
            <person name="Cantor M.N."/>
            <person name="Hua S.X."/>
        </authorList>
    </citation>
    <scope>NUCLEOTIDE SEQUENCE [LARGE SCALE GENOMIC DNA]</scope>
    <source>
        <strain evidence="2 3">UH-Slu-Lm8-n1</strain>
    </source>
</reference>